<organism evidence="5 6">
    <name type="scientific">Phytopseudomonas punonensis</name>
    <dbReference type="NCBI Taxonomy" id="1220495"/>
    <lineage>
        <taxon>Bacteria</taxon>
        <taxon>Pseudomonadati</taxon>
        <taxon>Pseudomonadota</taxon>
        <taxon>Gammaproteobacteria</taxon>
        <taxon>Pseudomonadales</taxon>
        <taxon>Pseudomonadaceae</taxon>
        <taxon>Phytopseudomonas</taxon>
    </lineage>
</organism>
<evidence type="ECO:0000313" key="5">
    <source>
        <dbReference type="EMBL" id="SHM34046.1"/>
    </source>
</evidence>
<keyword evidence="1 2" id="KW-0238">DNA-binding</keyword>
<dbReference type="EMBL" id="FRBQ01000004">
    <property type="protein sequence ID" value="SHM34046.1"/>
    <property type="molecule type" value="Genomic_DNA"/>
</dbReference>
<evidence type="ECO:0000259" key="4">
    <source>
        <dbReference type="PROSITE" id="PS51755"/>
    </source>
</evidence>
<dbReference type="PROSITE" id="PS51755">
    <property type="entry name" value="OMPR_PHOB"/>
    <property type="match status" value="1"/>
</dbReference>
<gene>
    <name evidence="5" type="ORF">SAMN05216288_3488</name>
</gene>
<dbReference type="Pfam" id="PF13401">
    <property type="entry name" value="AAA_22"/>
    <property type="match status" value="1"/>
</dbReference>
<dbReference type="InterPro" id="IPR036388">
    <property type="entry name" value="WH-like_DNA-bd_sf"/>
</dbReference>
<dbReference type="Gene3D" id="3.40.50.300">
    <property type="entry name" value="P-loop containing nucleotide triphosphate hydrolases"/>
    <property type="match status" value="1"/>
</dbReference>
<dbReference type="Pfam" id="PF00486">
    <property type="entry name" value="Trans_reg_C"/>
    <property type="match status" value="1"/>
</dbReference>
<protein>
    <submittedName>
        <fullName evidence="5">Predicted ATPase</fullName>
    </submittedName>
</protein>
<dbReference type="InterPro" id="IPR027417">
    <property type="entry name" value="P-loop_NTPase"/>
</dbReference>
<dbReference type="InterPro" id="IPR003593">
    <property type="entry name" value="AAA+_ATPase"/>
</dbReference>
<dbReference type="GO" id="GO:0016887">
    <property type="term" value="F:ATP hydrolysis activity"/>
    <property type="evidence" value="ECO:0007669"/>
    <property type="project" value="InterPro"/>
</dbReference>
<evidence type="ECO:0000256" key="2">
    <source>
        <dbReference type="PROSITE-ProRule" id="PRU01091"/>
    </source>
</evidence>
<reference evidence="6" key="1">
    <citation type="submission" date="2016-11" db="EMBL/GenBank/DDBJ databases">
        <authorList>
            <person name="Varghese N."/>
            <person name="Submissions S."/>
        </authorList>
    </citation>
    <scope>NUCLEOTIDE SEQUENCE [LARGE SCALE GENOMIC DNA]</scope>
    <source>
        <strain evidence="6">CECT 8089</strain>
    </source>
</reference>
<dbReference type="GO" id="GO:0003677">
    <property type="term" value="F:DNA binding"/>
    <property type="evidence" value="ECO:0007669"/>
    <property type="project" value="UniProtKB-UniRule"/>
</dbReference>
<dbReference type="Proteomes" id="UP000184305">
    <property type="component" value="Unassembled WGS sequence"/>
</dbReference>
<dbReference type="PRINTS" id="PR00364">
    <property type="entry name" value="DISEASERSIST"/>
</dbReference>
<dbReference type="InterPro" id="IPR016032">
    <property type="entry name" value="Sig_transdc_resp-reg_C-effctor"/>
</dbReference>
<dbReference type="SMART" id="SM00862">
    <property type="entry name" value="Trans_reg_C"/>
    <property type="match status" value="1"/>
</dbReference>
<dbReference type="PANTHER" id="PTHR47691:SF3">
    <property type="entry name" value="HTH-TYPE TRANSCRIPTIONAL REGULATOR RV0890C-RELATED"/>
    <property type="match status" value="1"/>
</dbReference>
<dbReference type="SUPFAM" id="SSF46894">
    <property type="entry name" value="C-terminal effector domain of the bipartite response regulators"/>
    <property type="match status" value="1"/>
</dbReference>
<name>A0A1M7HZS6_9GAMM</name>
<dbReference type="InterPro" id="IPR001867">
    <property type="entry name" value="OmpR/PhoB-type_DNA-bd"/>
</dbReference>
<dbReference type="PANTHER" id="PTHR47691">
    <property type="entry name" value="REGULATOR-RELATED"/>
    <property type="match status" value="1"/>
</dbReference>
<dbReference type="SMART" id="SM00382">
    <property type="entry name" value="AAA"/>
    <property type="match status" value="1"/>
</dbReference>
<dbReference type="GO" id="GO:0006355">
    <property type="term" value="P:regulation of DNA-templated transcription"/>
    <property type="evidence" value="ECO:0007669"/>
    <property type="project" value="InterPro"/>
</dbReference>
<feature type="DNA-binding region" description="OmpR/PhoB-type" evidence="2">
    <location>
        <begin position="25"/>
        <end position="123"/>
    </location>
</feature>
<sequence length="577" mass="63077">MYSTTLGTTTTPTETPYDHAPFSSEGAVRFGAFILYPRQHLLLKHGEPVSLGSRALDLLIAMAARPGELLEKSELIACAWPKVIVEECNLRAQIVALRRVLSEDETGFEYIVTVPGRGYRFVAHTEPYAAGSEPAVAERLQSLPSLITRPLGRDTVLQRLAEQLEHTRLVSLVGPGGIGKSTVALALGNQFAGDMPHGTCFVDLSEIDEDSRIPHALAKALGLQASSDPLRNVVQHLQQRRQLLILDNCEQALDGTALVVETLLKWTPDCVILTTSREPLRAAGEQIERLLPLQLPAACEHPNAEQALGYPAIELFVERVQASDTAFTLNDGNVADVINICRKLDGIPLDIEIAATRVSAFGLGPLAELLDGEFRLQMEGRRTAPPRHRSLRATLDWSYQTLAPAEQAMLRMVAIFNGTFTLNAVRALVEGDAVLSGDPLPLIESLVDKSLLIAHRDDTLKYYQMPKSERLYALEKLDQTGSTQRLVARHAAYALAVVKKAASQLDAVVPEAWKNLYGAESDTIRSALTWACSTEGNQSLGLELTLAALGLGPYRDRSSSPRVEQLAPQEPLRYQAR</sequence>
<dbReference type="GO" id="GO:0000160">
    <property type="term" value="P:phosphorelay signal transduction system"/>
    <property type="evidence" value="ECO:0007669"/>
    <property type="project" value="InterPro"/>
</dbReference>
<evidence type="ECO:0000313" key="6">
    <source>
        <dbReference type="Proteomes" id="UP000184305"/>
    </source>
</evidence>
<keyword evidence="6" id="KW-1185">Reference proteome</keyword>
<dbReference type="CDD" id="cd00383">
    <property type="entry name" value="trans_reg_C"/>
    <property type="match status" value="1"/>
</dbReference>
<evidence type="ECO:0000256" key="3">
    <source>
        <dbReference type="SAM" id="MobiDB-lite"/>
    </source>
</evidence>
<dbReference type="SUPFAM" id="SSF52540">
    <property type="entry name" value="P-loop containing nucleoside triphosphate hydrolases"/>
    <property type="match status" value="1"/>
</dbReference>
<feature type="domain" description="OmpR/PhoB-type" evidence="4">
    <location>
        <begin position="25"/>
        <end position="123"/>
    </location>
</feature>
<dbReference type="STRING" id="1220495.SAMN05216288_3488"/>
<evidence type="ECO:0000256" key="1">
    <source>
        <dbReference type="ARBA" id="ARBA00023125"/>
    </source>
</evidence>
<dbReference type="RefSeq" id="WP_073266610.1">
    <property type="nucleotide sequence ID" value="NZ_FRBQ01000004.1"/>
</dbReference>
<proteinExistence type="predicted"/>
<dbReference type="InterPro" id="IPR049945">
    <property type="entry name" value="AAA_22"/>
</dbReference>
<dbReference type="AlphaFoldDB" id="A0A1M7HZS6"/>
<feature type="region of interest" description="Disordered" evidence="3">
    <location>
        <begin position="556"/>
        <end position="577"/>
    </location>
</feature>
<accession>A0A1M7HZS6</accession>
<dbReference type="Gene3D" id="1.10.10.10">
    <property type="entry name" value="Winged helix-like DNA-binding domain superfamily/Winged helix DNA-binding domain"/>
    <property type="match status" value="1"/>
</dbReference>